<reference evidence="1 2" key="1">
    <citation type="submission" date="2021-05" db="EMBL/GenBank/DDBJ databases">
        <title>Genome Assembly of Synthetic Allotetraploid Brassica napus Reveals Homoeologous Exchanges between Subgenomes.</title>
        <authorList>
            <person name="Davis J.T."/>
        </authorList>
    </citation>
    <scope>NUCLEOTIDE SEQUENCE [LARGE SCALE GENOMIC DNA]</scope>
    <source>
        <strain evidence="2">cv. Da-Ae</strain>
        <tissue evidence="1">Seedling</tissue>
    </source>
</reference>
<keyword evidence="2" id="KW-1185">Reference proteome</keyword>
<evidence type="ECO:0000313" key="2">
    <source>
        <dbReference type="Proteomes" id="UP000824890"/>
    </source>
</evidence>
<protein>
    <submittedName>
        <fullName evidence="1">Uncharacterized protein</fullName>
    </submittedName>
</protein>
<gene>
    <name evidence="1" type="ORF">HID58_090946</name>
</gene>
<sequence>MDKSLSSSPYAPSFETAVNSVRYGFPLALQLFAFKAIPSLLEKISEPINHFFLARTRRIDSTNALLNFEHTSGGNPKRGTMLLSILFAKQKLRRSNFVYL</sequence>
<dbReference type="Proteomes" id="UP000824890">
    <property type="component" value="Unassembled WGS sequence"/>
</dbReference>
<name>A0ABQ7X807_BRANA</name>
<organism evidence="1 2">
    <name type="scientific">Brassica napus</name>
    <name type="common">Rape</name>
    <dbReference type="NCBI Taxonomy" id="3708"/>
    <lineage>
        <taxon>Eukaryota</taxon>
        <taxon>Viridiplantae</taxon>
        <taxon>Streptophyta</taxon>
        <taxon>Embryophyta</taxon>
        <taxon>Tracheophyta</taxon>
        <taxon>Spermatophyta</taxon>
        <taxon>Magnoliopsida</taxon>
        <taxon>eudicotyledons</taxon>
        <taxon>Gunneridae</taxon>
        <taxon>Pentapetalae</taxon>
        <taxon>rosids</taxon>
        <taxon>malvids</taxon>
        <taxon>Brassicales</taxon>
        <taxon>Brassicaceae</taxon>
        <taxon>Brassiceae</taxon>
        <taxon>Brassica</taxon>
    </lineage>
</organism>
<dbReference type="EMBL" id="JAGKQM010001275">
    <property type="protein sequence ID" value="KAH0852070.1"/>
    <property type="molecule type" value="Genomic_DNA"/>
</dbReference>
<comment type="caution">
    <text evidence="1">The sequence shown here is derived from an EMBL/GenBank/DDBJ whole genome shotgun (WGS) entry which is preliminary data.</text>
</comment>
<evidence type="ECO:0000313" key="1">
    <source>
        <dbReference type="EMBL" id="KAH0852070.1"/>
    </source>
</evidence>
<accession>A0ABQ7X807</accession>
<proteinExistence type="predicted"/>